<comment type="similarity">
    <text evidence="1">Belongs to the UPF0065 (bug) family.</text>
</comment>
<dbReference type="Pfam" id="PF03401">
    <property type="entry name" value="TctC"/>
    <property type="match status" value="1"/>
</dbReference>
<evidence type="ECO:0000313" key="3">
    <source>
        <dbReference type="EMBL" id="MDR5894995.1"/>
    </source>
</evidence>
<proteinExistence type="inferred from homology"/>
<gene>
    <name evidence="3" type="ORF">QC825_02750</name>
</gene>
<reference evidence="3 4" key="1">
    <citation type="submission" date="2023-04" db="EMBL/GenBank/DDBJ databases">
        <title>A long-awaited taxogenomic arrangement of the family Halomonadaceae.</title>
        <authorList>
            <person name="De La Haba R."/>
            <person name="Chuvochina M."/>
            <person name="Wittouck S."/>
            <person name="Arahal D.R."/>
            <person name="Sanchez-Porro C."/>
            <person name="Hugenholtz P."/>
            <person name="Ventosa A."/>
        </authorList>
    </citation>
    <scope>NUCLEOTIDE SEQUENCE [LARGE SCALE GENOMIC DNA]</scope>
    <source>
        <strain evidence="3 4">DSM 22428</strain>
    </source>
</reference>
<accession>A0ABU1GSJ0</accession>
<dbReference type="Gene3D" id="3.40.190.10">
    <property type="entry name" value="Periplasmic binding protein-like II"/>
    <property type="match status" value="1"/>
</dbReference>
<evidence type="ECO:0000256" key="2">
    <source>
        <dbReference type="SAM" id="SignalP"/>
    </source>
</evidence>
<dbReference type="Proteomes" id="UP001269375">
    <property type="component" value="Unassembled WGS sequence"/>
</dbReference>
<dbReference type="PANTHER" id="PTHR42928">
    <property type="entry name" value="TRICARBOXYLATE-BINDING PROTEIN"/>
    <property type="match status" value="1"/>
</dbReference>
<dbReference type="PANTHER" id="PTHR42928:SF5">
    <property type="entry name" value="BLR1237 PROTEIN"/>
    <property type="match status" value="1"/>
</dbReference>
<keyword evidence="2" id="KW-0732">Signal</keyword>
<dbReference type="PIRSF" id="PIRSF017082">
    <property type="entry name" value="YflP"/>
    <property type="match status" value="1"/>
</dbReference>
<evidence type="ECO:0000256" key="1">
    <source>
        <dbReference type="ARBA" id="ARBA00006987"/>
    </source>
</evidence>
<name>A0ABU1GSJ0_9GAMM</name>
<dbReference type="EMBL" id="JARWAO010000001">
    <property type="protein sequence ID" value="MDR5894995.1"/>
    <property type="molecule type" value="Genomic_DNA"/>
</dbReference>
<feature type="chain" id="PRO_5047100478" evidence="2">
    <location>
        <begin position="29"/>
        <end position="323"/>
    </location>
</feature>
<dbReference type="InterPro" id="IPR005064">
    <property type="entry name" value="BUG"/>
</dbReference>
<sequence length="323" mass="34459">MMIKALGKHPLINALSLGLALAVTPAHAADFPDDDIKFISPAAPGGGSDYLIRSLQPSLEKQFGVNIIPQYLSGGGGAIGFMQSLNARPNGLTVVAIDNKVFTQQGMGNVNFTYDDFDYLGSLYSVPYVLAFNSDLGIGSLESILPGGEHHRKLKIGFAGIGSSTHIMSELLARRLDVNFDLVSYQGAPGLIAAVMGGHIDGVVLDPMDLRSALESGKMTAIAVTSGERSDGLPDVPTLKEKGYDINISNWRGVAAPQGLDEDVRSRWVAALKQASEDPAFQKRIEQLGIDVDFRSGPEFQDYVESLSSQLIPVAQAVASENR</sequence>
<dbReference type="RefSeq" id="WP_251593557.1">
    <property type="nucleotide sequence ID" value="NZ_JAMLJI010000002.1"/>
</dbReference>
<comment type="caution">
    <text evidence="3">The sequence shown here is derived from an EMBL/GenBank/DDBJ whole genome shotgun (WGS) entry which is preliminary data.</text>
</comment>
<evidence type="ECO:0000313" key="4">
    <source>
        <dbReference type="Proteomes" id="UP001269375"/>
    </source>
</evidence>
<dbReference type="InterPro" id="IPR042100">
    <property type="entry name" value="Bug_dom1"/>
</dbReference>
<organism evidence="3 4">
    <name type="scientific">Larsenimonas suaedae</name>
    <dbReference type="NCBI Taxonomy" id="1851019"/>
    <lineage>
        <taxon>Bacteria</taxon>
        <taxon>Pseudomonadati</taxon>
        <taxon>Pseudomonadota</taxon>
        <taxon>Gammaproteobacteria</taxon>
        <taxon>Oceanospirillales</taxon>
        <taxon>Halomonadaceae</taxon>
        <taxon>Larsenimonas</taxon>
    </lineage>
</organism>
<dbReference type="Gene3D" id="3.40.190.150">
    <property type="entry name" value="Bordetella uptake gene, domain 1"/>
    <property type="match status" value="1"/>
</dbReference>
<dbReference type="SUPFAM" id="SSF53850">
    <property type="entry name" value="Periplasmic binding protein-like II"/>
    <property type="match status" value="1"/>
</dbReference>
<protein>
    <submittedName>
        <fullName evidence="3">Tripartite tricarboxylate transporter substrate binding protein</fullName>
    </submittedName>
</protein>
<keyword evidence="4" id="KW-1185">Reference proteome</keyword>
<dbReference type="CDD" id="cd07012">
    <property type="entry name" value="PBP2_Bug_TTT"/>
    <property type="match status" value="1"/>
</dbReference>
<feature type="signal peptide" evidence="2">
    <location>
        <begin position="1"/>
        <end position="28"/>
    </location>
</feature>